<evidence type="ECO:0000313" key="2">
    <source>
        <dbReference type="Proteomes" id="UP000094412"/>
    </source>
</evidence>
<keyword evidence="2" id="KW-1185">Reference proteome</keyword>
<dbReference type="RefSeq" id="WP_024925963.1">
    <property type="nucleotide sequence ID" value="NZ_MDEO01000036.1"/>
</dbReference>
<dbReference type="Gene3D" id="1.10.3680.10">
    <property type="entry name" value="TerB-like"/>
    <property type="match status" value="1"/>
</dbReference>
<evidence type="ECO:0000313" key="1">
    <source>
        <dbReference type="EMBL" id="OCX12457.1"/>
    </source>
</evidence>
<sequence length="137" mass="15222">MPGLTPHEALIHLMVITSASDRDMTDVELARIGDVTGSWPVFEDFNQSRLISIAQHCQRLLHEKDGLDGVLAKAAVALPERLHDTAYAAAFEVAAVDLEMRLEEVRVLQLIRRALDLDTLTVAAIERSAKARHRMLT</sequence>
<dbReference type="SUPFAM" id="SSF158682">
    <property type="entry name" value="TerB-like"/>
    <property type="match status" value="1"/>
</dbReference>
<dbReference type="Proteomes" id="UP000094412">
    <property type="component" value="Unassembled WGS sequence"/>
</dbReference>
<dbReference type="EMBL" id="MDEO01000036">
    <property type="protein sequence ID" value="OCX12457.1"/>
    <property type="molecule type" value="Genomic_DNA"/>
</dbReference>
<reference evidence="1 2" key="1">
    <citation type="submission" date="2016-08" db="EMBL/GenBank/DDBJ databases">
        <title>Whole genome sequence of Mesorhizobium sp. strain UASWS1009 isolated from industrial sewage.</title>
        <authorList>
            <person name="Crovadore J."/>
            <person name="Calmin G."/>
            <person name="Chablais R."/>
            <person name="Cochard B."/>
            <person name="Lefort F."/>
        </authorList>
    </citation>
    <scope>NUCLEOTIDE SEQUENCE [LARGE SCALE GENOMIC DNA]</scope>
    <source>
        <strain evidence="1 2">UASWS1009</strain>
    </source>
</reference>
<comment type="caution">
    <text evidence="1">The sequence shown here is derived from an EMBL/GenBank/DDBJ whole genome shotgun (WGS) entry which is preliminary data.</text>
</comment>
<proteinExistence type="predicted"/>
<dbReference type="CDD" id="cd07176">
    <property type="entry name" value="terB"/>
    <property type="match status" value="1"/>
</dbReference>
<dbReference type="OrthoDB" id="8448017at2"/>
<accession>A0A1C2DCH3</accession>
<protein>
    <submittedName>
        <fullName evidence="1">Tellurite resistance protein TerB</fullName>
    </submittedName>
</protein>
<dbReference type="STRING" id="1566387.QV13_22815"/>
<gene>
    <name evidence="1" type="ORF">QV13_22815</name>
</gene>
<name>A0A1C2DCH3_9HYPH</name>
<dbReference type="AlphaFoldDB" id="A0A1C2DCH3"/>
<dbReference type="InterPro" id="IPR029024">
    <property type="entry name" value="TerB-like"/>
</dbReference>
<organism evidence="1 2">
    <name type="scientific">Mesorhizobium hungaricum</name>
    <dbReference type="NCBI Taxonomy" id="1566387"/>
    <lineage>
        <taxon>Bacteria</taxon>
        <taxon>Pseudomonadati</taxon>
        <taxon>Pseudomonadota</taxon>
        <taxon>Alphaproteobacteria</taxon>
        <taxon>Hyphomicrobiales</taxon>
        <taxon>Phyllobacteriaceae</taxon>
        <taxon>Mesorhizobium</taxon>
    </lineage>
</organism>